<evidence type="ECO:0000313" key="1">
    <source>
        <dbReference type="EMBL" id="KAL1240245.1"/>
    </source>
</evidence>
<protein>
    <submittedName>
        <fullName evidence="1">Phosphoenolpyruvate carboxylase</fullName>
    </submittedName>
</protein>
<accession>A0ABR3KN53</accession>
<organism evidence="1 2">
    <name type="scientific">Trichinella spiralis</name>
    <name type="common">Trichina worm</name>
    <dbReference type="NCBI Taxonomy" id="6334"/>
    <lineage>
        <taxon>Eukaryota</taxon>
        <taxon>Metazoa</taxon>
        <taxon>Ecdysozoa</taxon>
        <taxon>Nematoda</taxon>
        <taxon>Enoplea</taxon>
        <taxon>Dorylaimia</taxon>
        <taxon>Trichinellida</taxon>
        <taxon>Trichinellidae</taxon>
        <taxon>Trichinella</taxon>
    </lineage>
</organism>
<keyword evidence="2" id="KW-1185">Reference proteome</keyword>
<comment type="caution">
    <text evidence="1">The sequence shown here is derived from an EMBL/GenBank/DDBJ whole genome shotgun (WGS) entry which is preliminary data.</text>
</comment>
<dbReference type="Proteomes" id="UP001558632">
    <property type="component" value="Unassembled WGS sequence"/>
</dbReference>
<proteinExistence type="predicted"/>
<name>A0ABR3KN53_TRISP</name>
<sequence>MNVRRLASYRLLLSNIESSLQWNKRRQSHLKLIIASWPVVCQLVLKRIERETFDRSMVGHFIAAFSVLSNAETMLFKTDGSNNFHLHHHLVEYDALLLLLTMLFDDRLFLLLSQNYPLSAVFFLWPSVNHRVDLVPWDFLVRCFEHFFDDWRRSIIC</sequence>
<gene>
    <name evidence="1" type="ORF">TSPI_07257</name>
</gene>
<reference evidence="1 2" key="1">
    <citation type="submission" date="2024-07" db="EMBL/GenBank/DDBJ databases">
        <title>Enhanced genomic and transcriptomic resources for Trichinella pseudospiralis and T. spiralis underpin the discovery of pronounced molecular differences between stages and species.</title>
        <authorList>
            <person name="Pasi K.K."/>
            <person name="La Rosa G."/>
            <person name="Gomez-Morales M.A."/>
            <person name="Tosini F."/>
            <person name="Sumanam S."/>
            <person name="Young N.D."/>
            <person name="Chang B.C."/>
            <person name="Robin G.B."/>
        </authorList>
    </citation>
    <scope>NUCLEOTIDE SEQUENCE [LARGE SCALE GENOMIC DNA]</scope>
    <source>
        <strain evidence="1">ISS534</strain>
    </source>
</reference>
<evidence type="ECO:0000313" key="2">
    <source>
        <dbReference type="Proteomes" id="UP001558632"/>
    </source>
</evidence>
<dbReference type="EMBL" id="JBEUSY010000258">
    <property type="protein sequence ID" value="KAL1240245.1"/>
    <property type="molecule type" value="Genomic_DNA"/>
</dbReference>